<dbReference type="InterPro" id="IPR032567">
    <property type="entry name" value="RTL1-rel"/>
</dbReference>
<sequence length="359" mass="40750">MAIVERLKDFKQGERPRSPRHERAKDGRDGRSKSGSPKAIDDKRSRDEGHHCHHKKENKHKKSRKWGDSRDHKAHVGPRKGCFYCAVKGKAAKGKKIKKRQSLFYAMIDIAEKTQEVLVDTGATHNFMSPRFAEWLGPKPTKDGSCFMVVNAEERPAKGVVKNVDLRIGGWTGKADFNIIDTDKLGVVIEMEFMEKLSTTLNPYCGVMMMAGKEGQLEWMIPLVSKDGVDIHKGINILQLDKGSMLCYSERQMGLRTYTVYMLTKTVTAEKFKHYLSLIHRLSCRVRATLEIDNLDESVKYTAFLRGLRPTFKFAFAVNKSLPGNMSALVDKANKYILAEEYLETHKGHRDGNEQESGK</sequence>
<accession>A0AA88X6L8</accession>
<evidence type="ECO:0000313" key="2">
    <source>
        <dbReference type="EMBL" id="KAK3033005.1"/>
    </source>
</evidence>
<dbReference type="Gene3D" id="2.40.70.10">
    <property type="entry name" value="Acid Proteases"/>
    <property type="match status" value="1"/>
</dbReference>
<dbReference type="InterPro" id="IPR021109">
    <property type="entry name" value="Peptidase_aspartic_dom_sf"/>
</dbReference>
<dbReference type="Proteomes" id="UP001188597">
    <property type="component" value="Unassembled WGS sequence"/>
</dbReference>
<dbReference type="Pfam" id="PF13650">
    <property type="entry name" value="Asp_protease_2"/>
    <property type="match status" value="1"/>
</dbReference>
<feature type="region of interest" description="Disordered" evidence="1">
    <location>
        <begin position="1"/>
        <end position="74"/>
    </location>
</feature>
<evidence type="ECO:0000256" key="1">
    <source>
        <dbReference type="SAM" id="MobiDB-lite"/>
    </source>
</evidence>
<evidence type="ECO:0000313" key="3">
    <source>
        <dbReference type="Proteomes" id="UP001188597"/>
    </source>
</evidence>
<reference evidence="2" key="1">
    <citation type="submission" date="2022-12" db="EMBL/GenBank/DDBJ databases">
        <title>Draft genome assemblies for two species of Escallonia (Escalloniales).</title>
        <authorList>
            <person name="Chanderbali A."/>
            <person name="Dervinis C."/>
            <person name="Anghel I."/>
            <person name="Soltis D."/>
            <person name="Soltis P."/>
            <person name="Zapata F."/>
        </authorList>
    </citation>
    <scope>NUCLEOTIDE SEQUENCE</scope>
    <source>
        <strain evidence="2">UCBG64.0493</strain>
        <tissue evidence="2">Leaf</tissue>
    </source>
</reference>
<organism evidence="2 3">
    <name type="scientific">Escallonia herrerae</name>
    <dbReference type="NCBI Taxonomy" id="1293975"/>
    <lineage>
        <taxon>Eukaryota</taxon>
        <taxon>Viridiplantae</taxon>
        <taxon>Streptophyta</taxon>
        <taxon>Embryophyta</taxon>
        <taxon>Tracheophyta</taxon>
        <taxon>Spermatophyta</taxon>
        <taxon>Magnoliopsida</taxon>
        <taxon>eudicotyledons</taxon>
        <taxon>Gunneridae</taxon>
        <taxon>Pentapetalae</taxon>
        <taxon>asterids</taxon>
        <taxon>campanulids</taxon>
        <taxon>Escalloniales</taxon>
        <taxon>Escalloniaceae</taxon>
        <taxon>Escallonia</taxon>
    </lineage>
</organism>
<gene>
    <name evidence="2" type="ORF">RJ639_037134</name>
</gene>
<dbReference type="EMBL" id="JAVXUP010000247">
    <property type="protein sequence ID" value="KAK3033005.1"/>
    <property type="molecule type" value="Genomic_DNA"/>
</dbReference>
<dbReference type="PANTHER" id="PTHR15503">
    <property type="entry name" value="LDOC1 RELATED"/>
    <property type="match status" value="1"/>
</dbReference>
<feature type="compositionally biased region" description="Basic and acidic residues" evidence="1">
    <location>
        <begin position="39"/>
        <end position="50"/>
    </location>
</feature>
<keyword evidence="3" id="KW-1185">Reference proteome</keyword>
<dbReference type="SUPFAM" id="SSF50630">
    <property type="entry name" value="Acid proteases"/>
    <property type="match status" value="1"/>
</dbReference>
<name>A0AA88X6L8_9ASTE</name>
<dbReference type="PANTHER" id="PTHR15503:SF22">
    <property type="entry name" value="TRANSPOSON TY3-I GAG POLYPROTEIN"/>
    <property type="match status" value="1"/>
</dbReference>
<feature type="compositionally biased region" description="Basic residues" evidence="1">
    <location>
        <begin position="51"/>
        <end position="64"/>
    </location>
</feature>
<dbReference type="AlphaFoldDB" id="A0AA88X6L8"/>
<comment type="caution">
    <text evidence="2">The sequence shown here is derived from an EMBL/GenBank/DDBJ whole genome shotgun (WGS) entry which is preliminary data.</text>
</comment>
<dbReference type="CDD" id="cd00303">
    <property type="entry name" value="retropepsin_like"/>
    <property type="match status" value="1"/>
</dbReference>
<protein>
    <submittedName>
        <fullName evidence="2">Uncharacterized protein</fullName>
    </submittedName>
</protein>
<feature type="compositionally biased region" description="Basic and acidic residues" evidence="1">
    <location>
        <begin position="1"/>
        <end position="32"/>
    </location>
</feature>
<proteinExistence type="predicted"/>